<protein>
    <submittedName>
        <fullName evidence="2">Uncharacterized protein</fullName>
    </submittedName>
</protein>
<accession>A0A916J9R4</accession>
<dbReference type="AlphaFoldDB" id="A0A916J9R4"/>
<keyword evidence="3" id="KW-1185">Reference proteome</keyword>
<gene>
    <name evidence="2" type="ORF">GTOL_12846</name>
</gene>
<feature type="chain" id="PRO_5038093813" evidence="1">
    <location>
        <begin position="25"/>
        <end position="124"/>
    </location>
</feature>
<dbReference type="RefSeq" id="WP_220636754.1">
    <property type="nucleotide sequence ID" value="NZ_CAJQUM010000001.1"/>
</dbReference>
<comment type="caution">
    <text evidence="2">The sequence shown here is derived from an EMBL/GenBank/DDBJ whole genome shotgun (WGS) entry which is preliminary data.</text>
</comment>
<organism evidence="2 3">
    <name type="scientific">Georgfuchsia toluolica</name>
    <dbReference type="NCBI Taxonomy" id="424218"/>
    <lineage>
        <taxon>Bacteria</taxon>
        <taxon>Pseudomonadati</taxon>
        <taxon>Pseudomonadota</taxon>
        <taxon>Betaproteobacteria</taxon>
        <taxon>Nitrosomonadales</taxon>
        <taxon>Sterolibacteriaceae</taxon>
        <taxon>Georgfuchsia</taxon>
    </lineage>
</organism>
<reference evidence="2" key="1">
    <citation type="submission" date="2021-04" db="EMBL/GenBank/DDBJ databases">
        <authorList>
            <person name="Hornung B."/>
        </authorList>
    </citation>
    <scope>NUCLEOTIDE SEQUENCE</scope>
    <source>
        <strain evidence="2">G5G6</strain>
    </source>
</reference>
<feature type="signal peptide" evidence="1">
    <location>
        <begin position="1"/>
        <end position="24"/>
    </location>
</feature>
<evidence type="ECO:0000256" key="1">
    <source>
        <dbReference type="SAM" id="SignalP"/>
    </source>
</evidence>
<sequence length="124" mass="13499">MYSRLSRLMTLFAILICLPLQGLAAVTMPSCQAHGQKMEMQATTGEMADMSHCDHHHNGKPQPKKAPCDKCFACYLSTAQAIIPFVMSVKASGASPMNDGLTREIPEPVPSSLFHPPRSILARC</sequence>
<dbReference type="Proteomes" id="UP000742786">
    <property type="component" value="Unassembled WGS sequence"/>
</dbReference>
<proteinExistence type="predicted"/>
<evidence type="ECO:0000313" key="3">
    <source>
        <dbReference type="Proteomes" id="UP000742786"/>
    </source>
</evidence>
<evidence type="ECO:0000313" key="2">
    <source>
        <dbReference type="EMBL" id="CAG4884963.1"/>
    </source>
</evidence>
<keyword evidence="1" id="KW-0732">Signal</keyword>
<dbReference type="EMBL" id="CAJQUM010000001">
    <property type="protein sequence ID" value="CAG4884963.1"/>
    <property type="molecule type" value="Genomic_DNA"/>
</dbReference>
<name>A0A916J9R4_9PROT</name>